<dbReference type="Gene3D" id="2.60.40.10">
    <property type="entry name" value="Immunoglobulins"/>
    <property type="match status" value="1"/>
</dbReference>
<dbReference type="InterPro" id="IPR013098">
    <property type="entry name" value="Ig_I-set"/>
</dbReference>
<feature type="non-terminal residue" evidence="2">
    <location>
        <position position="1"/>
    </location>
</feature>
<reference evidence="2 3" key="1">
    <citation type="submission" date="2024-05" db="EMBL/GenBank/DDBJ databases">
        <authorList>
            <person name="Wallberg A."/>
        </authorList>
    </citation>
    <scope>NUCLEOTIDE SEQUENCE [LARGE SCALE GENOMIC DNA]</scope>
</reference>
<organism evidence="2 3">
    <name type="scientific">Meganyctiphanes norvegica</name>
    <name type="common">Northern krill</name>
    <name type="synonym">Thysanopoda norvegica</name>
    <dbReference type="NCBI Taxonomy" id="48144"/>
    <lineage>
        <taxon>Eukaryota</taxon>
        <taxon>Metazoa</taxon>
        <taxon>Ecdysozoa</taxon>
        <taxon>Arthropoda</taxon>
        <taxon>Crustacea</taxon>
        <taxon>Multicrustacea</taxon>
        <taxon>Malacostraca</taxon>
        <taxon>Eumalacostraca</taxon>
        <taxon>Eucarida</taxon>
        <taxon>Euphausiacea</taxon>
        <taxon>Euphausiidae</taxon>
        <taxon>Meganyctiphanes</taxon>
    </lineage>
</organism>
<dbReference type="AlphaFoldDB" id="A0AAV2RY98"/>
<dbReference type="Pfam" id="PF07679">
    <property type="entry name" value="I-set"/>
    <property type="match status" value="1"/>
</dbReference>
<gene>
    <name evidence="2" type="ORF">MNOR_LOCUS30031</name>
</gene>
<proteinExistence type="predicted"/>
<dbReference type="Proteomes" id="UP001497623">
    <property type="component" value="Unassembled WGS sequence"/>
</dbReference>
<dbReference type="InterPro" id="IPR036179">
    <property type="entry name" value="Ig-like_dom_sf"/>
</dbReference>
<sequence length="115" mass="12763">VHWFLESEELHHNVSIGIIQSNQSLVLQHVMRSSSGRYTCMASNSMGTATSESEHLMVKYAPVCSKGQRTLYGGGKHQPVNVTCQVDAHPPAAVFNWAFNTSTEMYDIAESKYKS</sequence>
<dbReference type="SUPFAM" id="SSF48726">
    <property type="entry name" value="Immunoglobulin"/>
    <property type="match status" value="1"/>
</dbReference>
<keyword evidence="3" id="KW-1185">Reference proteome</keyword>
<accession>A0AAV2RY98</accession>
<evidence type="ECO:0000313" key="2">
    <source>
        <dbReference type="EMBL" id="CAL4147449.1"/>
    </source>
</evidence>
<dbReference type="PANTHER" id="PTHR23278">
    <property type="entry name" value="SIDESTEP PROTEIN"/>
    <property type="match status" value="1"/>
</dbReference>
<dbReference type="PANTHER" id="PTHR23278:SF19">
    <property type="entry name" value="OBSCURIN"/>
    <property type="match status" value="1"/>
</dbReference>
<dbReference type="PROSITE" id="PS50835">
    <property type="entry name" value="IG_LIKE"/>
    <property type="match status" value="1"/>
</dbReference>
<dbReference type="EMBL" id="CAXKWB010035880">
    <property type="protein sequence ID" value="CAL4147449.1"/>
    <property type="molecule type" value="Genomic_DNA"/>
</dbReference>
<feature type="domain" description="Ig-like" evidence="1">
    <location>
        <begin position="1"/>
        <end position="57"/>
    </location>
</feature>
<protein>
    <recommendedName>
        <fullName evidence="1">Ig-like domain-containing protein</fullName>
    </recommendedName>
</protein>
<name>A0AAV2RY98_MEGNR</name>
<feature type="non-terminal residue" evidence="2">
    <location>
        <position position="115"/>
    </location>
</feature>
<evidence type="ECO:0000313" key="3">
    <source>
        <dbReference type="Proteomes" id="UP001497623"/>
    </source>
</evidence>
<dbReference type="InterPro" id="IPR007110">
    <property type="entry name" value="Ig-like_dom"/>
</dbReference>
<comment type="caution">
    <text evidence="2">The sequence shown here is derived from an EMBL/GenBank/DDBJ whole genome shotgun (WGS) entry which is preliminary data.</text>
</comment>
<dbReference type="InterPro" id="IPR013783">
    <property type="entry name" value="Ig-like_fold"/>
</dbReference>
<evidence type="ECO:0000259" key="1">
    <source>
        <dbReference type="PROSITE" id="PS50835"/>
    </source>
</evidence>